<gene>
    <name evidence="1" type="ORF">BLAHAN_04275</name>
</gene>
<dbReference type="EMBL" id="ABYU02000009">
    <property type="protein sequence ID" value="EEX22990.1"/>
    <property type="molecule type" value="Genomic_DNA"/>
</dbReference>
<comment type="caution">
    <text evidence="1">The sequence shown here is derived from an EMBL/GenBank/DDBJ whole genome shotgun (WGS) entry which is preliminary data.</text>
</comment>
<sequence length="54" mass="6184">MDELLNEGKATVQVLKSLDKWYGVTYKEDKPVVVAAIQSLKDSGLYPEKLWEEK</sequence>
<organism evidence="1 2">
    <name type="scientific">Blautia hansenii DSM 20583</name>
    <dbReference type="NCBI Taxonomy" id="537007"/>
    <lineage>
        <taxon>Bacteria</taxon>
        <taxon>Bacillati</taxon>
        <taxon>Bacillota</taxon>
        <taxon>Clostridia</taxon>
        <taxon>Lachnospirales</taxon>
        <taxon>Lachnospiraceae</taxon>
        <taxon>Blautia</taxon>
    </lineage>
</organism>
<keyword evidence="2" id="KW-1185">Reference proteome</keyword>
<reference evidence="1" key="1">
    <citation type="submission" date="2009-09" db="EMBL/GenBank/DDBJ databases">
        <authorList>
            <person name="Weinstock G."/>
            <person name="Sodergren E."/>
            <person name="Clifton S."/>
            <person name="Fulton L."/>
            <person name="Fulton B."/>
            <person name="Courtney L."/>
            <person name="Fronick C."/>
            <person name="Harrison M."/>
            <person name="Strong C."/>
            <person name="Farmer C."/>
            <person name="Delahaunty K."/>
            <person name="Markovic C."/>
            <person name="Hall O."/>
            <person name="Minx P."/>
            <person name="Tomlinson C."/>
            <person name="Mitreva M."/>
            <person name="Nelson J."/>
            <person name="Hou S."/>
            <person name="Wollam A."/>
            <person name="Pepin K.H."/>
            <person name="Johnson M."/>
            <person name="Bhonagiri V."/>
            <person name="Nash W.E."/>
            <person name="Warren W."/>
            <person name="Chinwalla A."/>
            <person name="Mardis E.R."/>
            <person name="Wilson R.K."/>
        </authorList>
    </citation>
    <scope>NUCLEOTIDE SEQUENCE [LARGE SCALE GENOMIC DNA]</scope>
    <source>
        <strain evidence="1">DSM 20583</strain>
    </source>
</reference>
<protein>
    <submittedName>
        <fullName evidence="1">Uncharacterized protein</fullName>
    </submittedName>
</protein>
<evidence type="ECO:0000313" key="2">
    <source>
        <dbReference type="Proteomes" id="UP000003755"/>
    </source>
</evidence>
<name>C9L4H8_BLAHA</name>
<dbReference type="Gene3D" id="3.90.550.10">
    <property type="entry name" value="Spore Coat Polysaccharide Biosynthesis Protein SpsA, Chain A"/>
    <property type="match status" value="1"/>
</dbReference>
<dbReference type="AlphaFoldDB" id="C9L4H8"/>
<dbReference type="InterPro" id="IPR029044">
    <property type="entry name" value="Nucleotide-diphossugar_trans"/>
</dbReference>
<dbReference type="eggNOG" id="COG1208">
    <property type="taxonomic scope" value="Bacteria"/>
</dbReference>
<evidence type="ECO:0000313" key="1">
    <source>
        <dbReference type="EMBL" id="EEX22990.1"/>
    </source>
</evidence>
<accession>C9L4H8</accession>
<dbReference type="Proteomes" id="UP000003755">
    <property type="component" value="Unassembled WGS sequence"/>
</dbReference>
<dbReference type="HOGENOM" id="CLU_212878_0_0_9"/>
<proteinExistence type="predicted"/>
<dbReference type="STRING" id="537007.BLAHAN_04275"/>